<evidence type="ECO:0008006" key="3">
    <source>
        <dbReference type="Google" id="ProtNLM"/>
    </source>
</evidence>
<comment type="caution">
    <text evidence="1">The sequence shown here is derived from an EMBL/GenBank/DDBJ whole genome shotgun (WGS) entry which is preliminary data.</text>
</comment>
<name>A0A0W0XRK8_9GAMM</name>
<dbReference type="Proteomes" id="UP000054608">
    <property type="component" value="Unassembled WGS sequence"/>
</dbReference>
<dbReference type="EMBL" id="LNYT01000020">
    <property type="protein sequence ID" value="KTD46962.1"/>
    <property type="molecule type" value="Genomic_DNA"/>
</dbReference>
<reference evidence="1 2" key="1">
    <citation type="submission" date="2015-11" db="EMBL/GenBank/DDBJ databases">
        <title>Genomic analysis of 38 Legionella species identifies large and diverse effector repertoires.</title>
        <authorList>
            <person name="Burstein D."/>
            <person name="Amaro F."/>
            <person name="Zusman T."/>
            <person name="Lifshitz Z."/>
            <person name="Cohen O."/>
            <person name="Gilbert J.A."/>
            <person name="Pupko T."/>
            <person name="Shuman H.A."/>
            <person name="Segal G."/>
        </authorList>
    </citation>
    <scope>NUCLEOTIDE SEQUENCE [LARGE SCALE GENOMIC DNA]</scope>
    <source>
        <strain evidence="1 2">WA-270A-C2</strain>
    </source>
</reference>
<keyword evidence="2" id="KW-1185">Reference proteome</keyword>
<protein>
    <recommendedName>
        <fullName evidence="3">Dot/Icm T4SS effector</fullName>
    </recommendedName>
</protein>
<gene>
    <name evidence="1" type="ORF">Lrub_1884</name>
</gene>
<dbReference type="AlphaFoldDB" id="A0A0W0XRK8"/>
<accession>A0A0W0XRK8</accession>
<organism evidence="1 2">
    <name type="scientific">Legionella rubrilucens</name>
    <dbReference type="NCBI Taxonomy" id="458"/>
    <lineage>
        <taxon>Bacteria</taxon>
        <taxon>Pseudomonadati</taxon>
        <taxon>Pseudomonadota</taxon>
        <taxon>Gammaproteobacteria</taxon>
        <taxon>Legionellales</taxon>
        <taxon>Legionellaceae</taxon>
        <taxon>Legionella</taxon>
    </lineage>
</organism>
<evidence type="ECO:0000313" key="2">
    <source>
        <dbReference type="Proteomes" id="UP000054608"/>
    </source>
</evidence>
<dbReference type="RefSeq" id="WP_058531889.1">
    <property type="nucleotide sequence ID" value="NZ_CAAAIN010000002.1"/>
</dbReference>
<evidence type="ECO:0000313" key="1">
    <source>
        <dbReference type="EMBL" id="KTD46962.1"/>
    </source>
</evidence>
<dbReference type="OrthoDB" id="5653025at2"/>
<sequence length="297" mass="32931">MTIRYLSFAFNGCLFNTTYLERVSEQGIGKAVRSANQVLLKQLKKEGEAFTKTHVFIGSTRLDFHPSHCPAALAISKALGAKPDLFLMEDILKKRQPGESFHRTIKSLIDNTSIPHPADGTAGHSIIPLLFAQLYKAAQDNPDETIVFEVWTGSREDIDQIEKVFTDHPNFIPSGIQLRIRLYDGVLYEGKLHDMKIILESNNVITALPDYLHLAAIMDTNLERLSLFSEGLADFVQPISSAIYPEVKTMANTTQPDANGGIMVETISSSLFFSNKPSTTPLTADRTGFHYSSGPKQ</sequence>
<dbReference type="PATRIC" id="fig|458.5.peg.1965"/>
<proteinExistence type="predicted"/>